<reference evidence="1" key="1">
    <citation type="submission" date="2021-02" db="EMBL/GenBank/DDBJ databases">
        <authorList>
            <person name="Nowell W R."/>
        </authorList>
    </citation>
    <scope>NUCLEOTIDE SEQUENCE</scope>
    <source>
        <strain evidence="1">Ploen Becks lab</strain>
    </source>
</reference>
<evidence type="ECO:0000313" key="1">
    <source>
        <dbReference type="EMBL" id="CAF0917060.1"/>
    </source>
</evidence>
<evidence type="ECO:0000313" key="2">
    <source>
        <dbReference type="Proteomes" id="UP000663879"/>
    </source>
</evidence>
<protein>
    <submittedName>
        <fullName evidence="1">Uncharacterized protein</fullName>
    </submittedName>
</protein>
<proteinExistence type="predicted"/>
<name>A0A814ALD5_9BILA</name>
<keyword evidence="2" id="KW-1185">Reference proteome</keyword>
<comment type="caution">
    <text evidence="1">The sequence shown here is derived from an EMBL/GenBank/DDBJ whole genome shotgun (WGS) entry which is preliminary data.</text>
</comment>
<accession>A0A814ALD5</accession>
<dbReference type="AlphaFoldDB" id="A0A814ALD5"/>
<gene>
    <name evidence="1" type="ORF">OXX778_LOCUS12205</name>
</gene>
<sequence length="76" mass="8860">MRPFINVDDELLSEKERDETIDAKLIKETNKNIILTNKVNILSKELAILKDLVIQKSPDKKLPHHIQILFNQIDNL</sequence>
<organism evidence="1 2">
    <name type="scientific">Brachionus calyciflorus</name>
    <dbReference type="NCBI Taxonomy" id="104777"/>
    <lineage>
        <taxon>Eukaryota</taxon>
        <taxon>Metazoa</taxon>
        <taxon>Spiralia</taxon>
        <taxon>Gnathifera</taxon>
        <taxon>Rotifera</taxon>
        <taxon>Eurotatoria</taxon>
        <taxon>Monogononta</taxon>
        <taxon>Pseudotrocha</taxon>
        <taxon>Ploima</taxon>
        <taxon>Brachionidae</taxon>
        <taxon>Brachionus</taxon>
    </lineage>
</organism>
<dbReference type="Proteomes" id="UP000663879">
    <property type="component" value="Unassembled WGS sequence"/>
</dbReference>
<dbReference type="EMBL" id="CAJNOC010002177">
    <property type="protein sequence ID" value="CAF0917060.1"/>
    <property type="molecule type" value="Genomic_DNA"/>
</dbReference>